<feature type="domain" description="NPR1/NIM1-like C-terminal" evidence="2">
    <location>
        <begin position="26"/>
        <end position="109"/>
    </location>
</feature>
<dbReference type="AlphaFoldDB" id="A0AAV6K4B4"/>
<dbReference type="GO" id="GO:0042742">
    <property type="term" value="P:defense response to bacterium"/>
    <property type="evidence" value="ECO:0007669"/>
    <property type="project" value="TreeGrafter"/>
</dbReference>
<name>A0AAV6K4B4_9ERIC</name>
<dbReference type="EMBL" id="JACTNZ010000005">
    <property type="protein sequence ID" value="KAG5547188.1"/>
    <property type="molecule type" value="Genomic_DNA"/>
</dbReference>
<dbReference type="GO" id="GO:2000031">
    <property type="term" value="P:regulation of salicylic acid mediated signaling pathway"/>
    <property type="evidence" value="ECO:0007669"/>
    <property type="project" value="InterPro"/>
</dbReference>
<sequence length="126" mass="14266">MGLEDNTLQGGSLPNQTGQNSAQLESLMSKCAVVLELGKRFFPRCSEVLNKMMDDDDWSELAYIQNETQEERQLKKRRYMELQDVITKAFHEDKEEFTKCINIQSSSSSTSIGGVGRLNGKLTLKK</sequence>
<dbReference type="Pfam" id="PF12313">
    <property type="entry name" value="NPR1_like_C"/>
    <property type="match status" value="1"/>
</dbReference>
<accession>A0AAV6K4B4</accession>
<protein>
    <recommendedName>
        <fullName evidence="2">NPR1/NIM1-like C-terminal domain-containing protein</fullName>
    </recommendedName>
</protein>
<evidence type="ECO:0000313" key="3">
    <source>
        <dbReference type="EMBL" id="KAG5547188.1"/>
    </source>
</evidence>
<dbReference type="InterPro" id="IPR044292">
    <property type="entry name" value="NPR"/>
</dbReference>
<dbReference type="GO" id="GO:0005737">
    <property type="term" value="C:cytoplasm"/>
    <property type="evidence" value="ECO:0007669"/>
    <property type="project" value="TreeGrafter"/>
</dbReference>
<dbReference type="InterPro" id="IPR021094">
    <property type="entry name" value="NPR1/NIM1-like_C"/>
</dbReference>
<evidence type="ECO:0000313" key="4">
    <source>
        <dbReference type="Proteomes" id="UP000823749"/>
    </source>
</evidence>
<gene>
    <name evidence="3" type="ORF">RHGRI_013006</name>
</gene>
<evidence type="ECO:0000259" key="2">
    <source>
        <dbReference type="Pfam" id="PF12313"/>
    </source>
</evidence>
<dbReference type="GO" id="GO:0009862">
    <property type="term" value="P:systemic acquired resistance, salicylic acid mediated signaling pathway"/>
    <property type="evidence" value="ECO:0007669"/>
    <property type="project" value="InterPro"/>
</dbReference>
<dbReference type="GO" id="GO:0005634">
    <property type="term" value="C:nucleus"/>
    <property type="evidence" value="ECO:0007669"/>
    <property type="project" value="TreeGrafter"/>
</dbReference>
<comment type="caution">
    <text evidence="3">The sequence shown here is derived from an EMBL/GenBank/DDBJ whole genome shotgun (WGS) entry which is preliminary data.</text>
</comment>
<feature type="region of interest" description="Disordered" evidence="1">
    <location>
        <begin position="1"/>
        <end position="21"/>
    </location>
</feature>
<dbReference type="PANTHER" id="PTHR46475:SF1">
    <property type="entry name" value="REGULATORY PROTEIN NPR2"/>
    <property type="match status" value="1"/>
</dbReference>
<dbReference type="GO" id="GO:0050832">
    <property type="term" value="P:defense response to fungus"/>
    <property type="evidence" value="ECO:0007669"/>
    <property type="project" value="TreeGrafter"/>
</dbReference>
<proteinExistence type="predicted"/>
<organism evidence="3 4">
    <name type="scientific">Rhododendron griersonianum</name>
    <dbReference type="NCBI Taxonomy" id="479676"/>
    <lineage>
        <taxon>Eukaryota</taxon>
        <taxon>Viridiplantae</taxon>
        <taxon>Streptophyta</taxon>
        <taxon>Embryophyta</taxon>
        <taxon>Tracheophyta</taxon>
        <taxon>Spermatophyta</taxon>
        <taxon>Magnoliopsida</taxon>
        <taxon>eudicotyledons</taxon>
        <taxon>Gunneridae</taxon>
        <taxon>Pentapetalae</taxon>
        <taxon>asterids</taxon>
        <taxon>Ericales</taxon>
        <taxon>Ericaceae</taxon>
        <taxon>Ericoideae</taxon>
        <taxon>Rhodoreae</taxon>
        <taxon>Rhododendron</taxon>
    </lineage>
</organism>
<evidence type="ECO:0000256" key="1">
    <source>
        <dbReference type="SAM" id="MobiDB-lite"/>
    </source>
</evidence>
<dbReference type="PANTHER" id="PTHR46475">
    <property type="entry name" value="REGULATORY PROTEIN NPR3"/>
    <property type="match status" value="1"/>
</dbReference>
<dbReference type="Proteomes" id="UP000823749">
    <property type="component" value="Chromosome 5"/>
</dbReference>
<reference evidence="3" key="1">
    <citation type="submission" date="2020-08" db="EMBL/GenBank/DDBJ databases">
        <title>Plant Genome Project.</title>
        <authorList>
            <person name="Zhang R.-G."/>
        </authorList>
    </citation>
    <scope>NUCLEOTIDE SEQUENCE</scope>
    <source>
        <strain evidence="3">WSP0</strain>
        <tissue evidence="3">Leaf</tissue>
    </source>
</reference>
<dbReference type="GO" id="GO:2000022">
    <property type="term" value="P:regulation of jasmonic acid mediated signaling pathway"/>
    <property type="evidence" value="ECO:0007669"/>
    <property type="project" value="InterPro"/>
</dbReference>
<keyword evidence="4" id="KW-1185">Reference proteome</keyword>